<evidence type="ECO:0000313" key="1">
    <source>
        <dbReference type="EMBL" id="KDQ55595.1"/>
    </source>
</evidence>
<dbReference type="AlphaFoldDB" id="A0A067PP53"/>
<organism evidence="1 2">
    <name type="scientific">Jaapia argillacea MUCL 33604</name>
    <dbReference type="NCBI Taxonomy" id="933084"/>
    <lineage>
        <taxon>Eukaryota</taxon>
        <taxon>Fungi</taxon>
        <taxon>Dikarya</taxon>
        <taxon>Basidiomycota</taxon>
        <taxon>Agaricomycotina</taxon>
        <taxon>Agaricomycetes</taxon>
        <taxon>Agaricomycetidae</taxon>
        <taxon>Jaapiales</taxon>
        <taxon>Jaapiaceae</taxon>
        <taxon>Jaapia</taxon>
    </lineage>
</organism>
<reference evidence="2" key="1">
    <citation type="journal article" date="2014" name="Proc. Natl. Acad. Sci. U.S.A.">
        <title>Extensive sampling of basidiomycete genomes demonstrates inadequacy of the white-rot/brown-rot paradigm for wood decay fungi.</title>
        <authorList>
            <person name="Riley R."/>
            <person name="Salamov A.A."/>
            <person name="Brown D.W."/>
            <person name="Nagy L.G."/>
            <person name="Floudas D."/>
            <person name="Held B.W."/>
            <person name="Levasseur A."/>
            <person name="Lombard V."/>
            <person name="Morin E."/>
            <person name="Otillar R."/>
            <person name="Lindquist E.A."/>
            <person name="Sun H."/>
            <person name="LaButti K.M."/>
            <person name="Schmutz J."/>
            <person name="Jabbour D."/>
            <person name="Luo H."/>
            <person name="Baker S.E."/>
            <person name="Pisabarro A.G."/>
            <person name="Walton J.D."/>
            <person name="Blanchette R.A."/>
            <person name="Henrissat B."/>
            <person name="Martin F."/>
            <person name="Cullen D."/>
            <person name="Hibbett D.S."/>
            <person name="Grigoriev I.V."/>
        </authorList>
    </citation>
    <scope>NUCLEOTIDE SEQUENCE [LARGE SCALE GENOMIC DNA]</scope>
    <source>
        <strain evidence="2">MUCL 33604</strain>
    </source>
</reference>
<dbReference type="EMBL" id="KL197724">
    <property type="protein sequence ID" value="KDQ55595.1"/>
    <property type="molecule type" value="Genomic_DNA"/>
</dbReference>
<dbReference type="Proteomes" id="UP000027265">
    <property type="component" value="Unassembled WGS sequence"/>
</dbReference>
<protein>
    <submittedName>
        <fullName evidence="1">Uncharacterized protein</fullName>
    </submittedName>
</protein>
<dbReference type="InParanoid" id="A0A067PP53"/>
<name>A0A067PP53_9AGAM</name>
<accession>A0A067PP53</accession>
<gene>
    <name evidence="1" type="ORF">JAAARDRAFT_59604</name>
</gene>
<dbReference type="HOGENOM" id="CLU_2455033_0_0_1"/>
<evidence type="ECO:0000313" key="2">
    <source>
        <dbReference type="Proteomes" id="UP000027265"/>
    </source>
</evidence>
<keyword evidence="2" id="KW-1185">Reference proteome</keyword>
<sequence length="89" mass="10128">MPQHALRALMLLASYPATKRPFGLHWRTLTVATRIRGGCPAFCLLFGGSSWKMLETWADSWRVVRSSPRSLEAPKTNPHWCYLDPGLRC</sequence>
<proteinExistence type="predicted"/>